<name>A0A081NT60_9BACL</name>
<dbReference type="EMBL" id="JNVM01000067">
    <property type="protein sequence ID" value="KEQ21633.1"/>
    <property type="molecule type" value="Genomic_DNA"/>
</dbReference>
<protein>
    <submittedName>
        <fullName evidence="1">Uncharacterized protein</fullName>
    </submittedName>
</protein>
<dbReference type="OrthoDB" id="3286086at2"/>
<sequence length="299" mass="34158">MEFNGAAAAAEERAKHYLQTKARPLEKAMYEYEFEGGRAEDVVRALEPYQNEDGGFGHGLEPDIRCAESSAMATTVALQTLSLLPREAGGEMTRKALRYFTQTYDPVISGWDKVPPEVEQSPRAPWWNYSKANPYWGNPSAEIAGYFVQFREWPEAEGWADKLNEPAIHKLCSESSLDEFHELLCYLRLSERLTGEQRARIADRLDTMIGRCVTVDPSQWSGYGLHPVQVATTRQSPYYERYKDILPANLEFIVQGQTEEGAWEPAWAWGQYEDVWPIAKEAWKSVLTLGNLRLLRDLR</sequence>
<dbReference type="Proteomes" id="UP000028123">
    <property type="component" value="Unassembled WGS sequence"/>
</dbReference>
<dbReference type="SUPFAM" id="SSF48239">
    <property type="entry name" value="Terpenoid cyclases/Protein prenyltransferases"/>
    <property type="match status" value="1"/>
</dbReference>
<dbReference type="eggNOG" id="ENOG502Z95C">
    <property type="taxonomic scope" value="Bacteria"/>
</dbReference>
<evidence type="ECO:0000313" key="2">
    <source>
        <dbReference type="Proteomes" id="UP000028123"/>
    </source>
</evidence>
<reference evidence="1 2" key="1">
    <citation type="submission" date="2014-06" db="EMBL/GenBank/DDBJ databases">
        <title>Draft genome sequence of Paenibacillus sp. MSt1.</title>
        <authorList>
            <person name="Aw Y.K."/>
            <person name="Ong K.S."/>
            <person name="Gan H.M."/>
            <person name="Lee S.M."/>
        </authorList>
    </citation>
    <scope>NUCLEOTIDE SEQUENCE [LARGE SCALE GENOMIC DNA]</scope>
    <source>
        <strain evidence="1 2">MSt1</strain>
    </source>
</reference>
<keyword evidence="2" id="KW-1185">Reference proteome</keyword>
<organism evidence="1 2">
    <name type="scientific">Paenibacillus tyrfis</name>
    <dbReference type="NCBI Taxonomy" id="1501230"/>
    <lineage>
        <taxon>Bacteria</taxon>
        <taxon>Bacillati</taxon>
        <taxon>Bacillota</taxon>
        <taxon>Bacilli</taxon>
        <taxon>Bacillales</taxon>
        <taxon>Paenibacillaceae</taxon>
        <taxon>Paenibacillus</taxon>
    </lineage>
</organism>
<dbReference type="AlphaFoldDB" id="A0A081NT60"/>
<gene>
    <name evidence="1" type="ORF">ET33_34245</name>
</gene>
<accession>A0A081NT60</accession>
<dbReference type="RefSeq" id="WP_036693772.1">
    <property type="nucleotide sequence ID" value="NZ_JNVM01000067.1"/>
</dbReference>
<dbReference type="InterPro" id="IPR008930">
    <property type="entry name" value="Terpenoid_cyclase/PrenylTrfase"/>
</dbReference>
<comment type="caution">
    <text evidence="1">The sequence shown here is derived from an EMBL/GenBank/DDBJ whole genome shotgun (WGS) entry which is preliminary data.</text>
</comment>
<evidence type="ECO:0000313" key="1">
    <source>
        <dbReference type="EMBL" id="KEQ21633.1"/>
    </source>
</evidence>
<proteinExistence type="predicted"/>